<proteinExistence type="predicted"/>
<dbReference type="RefSeq" id="XP_060428638.1">
    <property type="nucleotide sequence ID" value="XM_060565812.1"/>
</dbReference>
<dbReference type="EMBL" id="JAHMHR010000025">
    <property type="protein sequence ID" value="KAK1674635.1"/>
    <property type="molecule type" value="Genomic_DNA"/>
</dbReference>
<reference evidence="2" key="1">
    <citation type="submission" date="2021-06" db="EMBL/GenBank/DDBJ databases">
        <title>Comparative genomics, transcriptomics and evolutionary studies reveal genomic signatures of adaptation to plant cell wall in hemibiotrophic fungi.</title>
        <authorList>
            <consortium name="DOE Joint Genome Institute"/>
            <person name="Baroncelli R."/>
            <person name="Diaz J.F."/>
            <person name="Benocci T."/>
            <person name="Peng M."/>
            <person name="Battaglia E."/>
            <person name="Haridas S."/>
            <person name="Andreopoulos W."/>
            <person name="Labutti K."/>
            <person name="Pangilinan J."/>
            <person name="Floch G.L."/>
            <person name="Makela M.R."/>
            <person name="Henrissat B."/>
            <person name="Grigoriev I.V."/>
            <person name="Crouch J.A."/>
            <person name="De Vries R.P."/>
            <person name="Sukno S.A."/>
            <person name="Thon M.R."/>
        </authorList>
    </citation>
    <scope>NUCLEOTIDE SEQUENCE</scope>
    <source>
        <strain evidence="2">CBS 193.32</strain>
    </source>
</reference>
<evidence type="ECO:0008006" key="4">
    <source>
        <dbReference type="Google" id="ProtNLM"/>
    </source>
</evidence>
<accession>A0AAJ0EWW2</accession>
<keyword evidence="3" id="KW-1185">Reference proteome</keyword>
<evidence type="ECO:0000256" key="1">
    <source>
        <dbReference type="SAM" id="SignalP"/>
    </source>
</evidence>
<dbReference type="GeneID" id="85450338"/>
<gene>
    <name evidence="2" type="ORF">BDP55DRAFT_179532</name>
</gene>
<keyword evidence="1" id="KW-0732">Signal</keyword>
<evidence type="ECO:0000313" key="3">
    <source>
        <dbReference type="Proteomes" id="UP001224890"/>
    </source>
</evidence>
<feature type="chain" id="PRO_5042577241" description="Secreted protein" evidence="1">
    <location>
        <begin position="23"/>
        <end position="99"/>
    </location>
</feature>
<feature type="signal peptide" evidence="1">
    <location>
        <begin position="1"/>
        <end position="22"/>
    </location>
</feature>
<comment type="caution">
    <text evidence="2">The sequence shown here is derived from an EMBL/GenBank/DDBJ whole genome shotgun (WGS) entry which is preliminary data.</text>
</comment>
<protein>
    <recommendedName>
        <fullName evidence="4">Secreted protein</fullName>
    </recommendedName>
</protein>
<sequence>MFVLNTFLFYALVVNHLHDGFAISPHYVALSYGFTCVPPCLAPLRLLTPPIPTSLHSRCSPVTGHLRFASASLIVRAAGPFLLVAEGCPSSIKHAQRAL</sequence>
<organism evidence="2 3">
    <name type="scientific">Colletotrichum godetiae</name>
    <dbReference type="NCBI Taxonomy" id="1209918"/>
    <lineage>
        <taxon>Eukaryota</taxon>
        <taxon>Fungi</taxon>
        <taxon>Dikarya</taxon>
        <taxon>Ascomycota</taxon>
        <taxon>Pezizomycotina</taxon>
        <taxon>Sordariomycetes</taxon>
        <taxon>Hypocreomycetidae</taxon>
        <taxon>Glomerellales</taxon>
        <taxon>Glomerellaceae</taxon>
        <taxon>Colletotrichum</taxon>
        <taxon>Colletotrichum acutatum species complex</taxon>
    </lineage>
</organism>
<dbReference type="AlphaFoldDB" id="A0AAJ0EWW2"/>
<name>A0AAJ0EWW2_9PEZI</name>
<evidence type="ECO:0000313" key="2">
    <source>
        <dbReference type="EMBL" id="KAK1674635.1"/>
    </source>
</evidence>
<dbReference type="Proteomes" id="UP001224890">
    <property type="component" value="Unassembled WGS sequence"/>
</dbReference>